<evidence type="ECO:0000259" key="14">
    <source>
        <dbReference type="PROSITE" id="PS50263"/>
    </source>
</evidence>
<dbReference type="GO" id="GO:0016811">
    <property type="term" value="F:hydrolase activity, acting on carbon-nitrogen (but not peptide) bonds, in linear amides"/>
    <property type="evidence" value="ECO:0007669"/>
    <property type="project" value="InterPro"/>
</dbReference>
<feature type="binding site" evidence="12">
    <location>
        <position position="386"/>
    </location>
    <ligand>
        <name>substrate</name>
    </ligand>
</feature>
<dbReference type="PROSITE" id="PS50263">
    <property type="entry name" value="CN_HYDROLASE"/>
    <property type="match status" value="1"/>
</dbReference>
<evidence type="ECO:0000256" key="7">
    <source>
        <dbReference type="ARBA" id="ARBA00047780"/>
    </source>
</evidence>
<evidence type="ECO:0000313" key="16">
    <source>
        <dbReference type="Proteomes" id="UP000887574"/>
    </source>
</evidence>
<evidence type="ECO:0000259" key="15">
    <source>
        <dbReference type="PROSITE" id="PS51084"/>
    </source>
</evidence>
<accession>A0A915CP40</accession>
<dbReference type="InterPro" id="IPR045254">
    <property type="entry name" value="Nit1/2_C-N_Hydrolase"/>
</dbReference>
<evidence type="ECO:0000256" key="1">
    <source>
        <dbReference type="ARBA" id="ARBA00001936"/>
    </source>
</evidence>
<feature type="domain" description="CN hydrolase" evidence="14">
    <location>
        <begin position="12"/>
        <end position="256"/>
    </location>
</feature>
<dbReference type="WBParaSite" id="jg10623">
    <property type="protein sequence ID" value="jg10623"/>
    <property type="gene ID" value="jg10623"/>
</dbReference>
<dbReference type="Pfam" id="PF00795">
    <property type="entry name" value="CN_hydrolase"/>
    <property type="match status" value="1"/>
</dbReference>
<proteinExistence type="inferred from homology"/>
<dbReference type="PANTHER" id="PTHR23088">
    <property type="entry name" value="NITRILASE-RELATED"/>
    <property type="match status" value="1"/>
</dbReference>
<comment type="catalytic activity">
    <reaction evidence="7">
        <text>P(1),P(3)-bis(5'-adenosyl) triphosphate + H2O = AMP + ADP + 2 H(+)</text>
        <dbReference type="Rhea" id="RHEA:13893"/>
        <dbReference type="ChEBI" id="CHEBI:15377"/>
        <dbReference type="ChEBI" id="CHEBI:15378"/>
        <dbReference type="ChEBI" id="CHEBI:58529"/>
        <dbReference type="ChEBI" id="CHEBI:456215"/>
        <dbReference type="ChEBI" id="CHEBI:456216"/>
        <dbReference type="EC" id="3.6.1.29"/>
    </reaction>
</comment>
<dbReference type="CDD" id="cd07572">
    <property type="entry name" value="nit"/>
    <property type="match status" value="1"/>
</dbReference>
<evidence type="ECO:0000256" key="12">
    <source>
        <dbReference type="PIRSR" id="PIRSR639383-2"/>
    </source>
</evidence>
<feature type="binding site" evidence="12">
    <location>
        <position position="371"/>
    </location>
    <ligand>
        <name>substrate</name>
    </ligand>
</feature>
<dbReference type="EC" id="3.6.1.29" evidence="3"/>
<protein>
    <recommendedName>
        <fullName evidence="10">Nitrilase and fragile histidine triad fusion protein NitFhit</fullName>
        <ecNumber evidence="3">3.6.1.29</ecNumber>
    </recommendedName>
</protein>
<keyword evidence="4" id="KW-0547">Nucleotide-binding</keyword>
<dbReference type="Pfam" id="PF01230">
    <property type="entry name" value="HIT"/>
    <property type="match status" value="1"/>
</dbReference>
<dbReference type="SUPFAM" id="SSF56317">
    <property type="entry name" value="Carbon-nitrogen hydrolase"/>
    <property type="match status" value="1"/>
</dbReference>
<organism evidence="16 17">
    <name type="scientific">Ditylenchus dipsaci</name>
    <dbReference type="NCBI Taxonomy" id="166011"/>
    <lineage>
        <taxon>Eukaryota</taxon>
        <taxon>Metazoa</taxon>
        <taxon>Ecdysozoa</taxon>
        <taxon>Nematoda</taxon>
        <taxon>Chromadorea</taxon>
        <taxon>Rhabditida</taxon>
        <taxon>Tylenchina</taxon>
        <taxon>Tylenchomorpha</taxon>
        <taxon>Sphaerularioidea</taxon>
        <taxon>Anguinidae</taxon>
        <taxon>Anguininae</taxon>
        <taxon>Ditylenchus</taxon>
    </lineage>
</organism>
<evidence type="ECO:0000313" key="17">
    <source>
        <dbReference type="WBParaSite" id="jg10623"/>
    </source>
</evidence>
<dbReference type="Proteomes" id="UP000887574">
    <property type="component" value="Unplaced"/>
</dbReference>
<keyword evidence="5" id="KW-0378">Hydrolase</keyword>
<evidence type="ECO:0000256" key="13">
    <source>
        <dbReference type="PROSITE-ProRule" id="PRU00464"/>
    </source>
</evidence>
<dbReference type="InterPro" id="IPR003010">
    <property type="entry name" value="C-N_Hydrolase"/>
</dbReference>
<dbReference type="InterPro" id="IPR039383">
    <property type="entry name" value="FHIT"/>
</dbReference>
<keyword evidence="6" id="KW-0511">Multifunctional enzyme</keyword>
<feature type="binding site" evidence="12">
    <location>
        <position position="315"/>
    </location>
    <ligand>
        <name>substrate</name>
    </ligand>
</feature>
<comment type="subunit">
    <text evidence="2">Homotetramer.</text>
</comment>
<dbReference type="InterPro" id="IPR036265">
    <property type="entry name" value="HIT-like_sf"/>
</dbReference>
<feature type="active site" description="Tele-AMP-histidine intermediate" evidence="11">
    <location>
        <position position="384"/>
    </location>
</feature>
<dbReference type="PANTHER" id="PTHR23088:SF27">
    <property type="entry name" value="DEAMINATED GLUTATHIONE AMIDASE"/>
    <property type="match status" value="1"/>
</dbReference>
<dbReference type="AlphaFoldDB" id="A0A915CP40"/>
<dbReference type="FunFam" id="3.30.428.10:FF:000011">
    <property type="entry name" value="Fragile histidine triad"/>
    <property type="match status" value="1"/>
</dbReference>
<feature type="domain" description="HIT" evidence="15">
    <location>
        <begin position="289"/>
        <end position="397"/>
    </location>
</feature>
<evidence type="ECO:0000256" key="2">
    <source>
        <dbReference type="ARBA" id="ARBA00011881"/>
    </source>
</evidence>
<evidence type="ECO:0000256" key="8">
    <source>
        <dbReference type="ARBA" id="ARBA00057461"/>
    </source>
</evidence>
<comment type="similarity">
    <text evidence="9">In the N-terminal section; belongs to the UPF0012 family.</text>
</comment>
<feature type="binding site" evidence="12">
    <location>
        <begin position="377"/>
        <end position="380"/>
    </location>
    <ligand>
        <name>substrate</name>
    </ligand>
</feature>
<evidence type="ECO:0000256" key="6">
    <source>
        <dbReference type="ARBA" id="ARBA00023268"/>
    </source>
</evidence>
<evidence type="ECO:0000256" key="11">
    <source>
        <dbReference type="PIRSR" id="PIRSR639383-1"/>
    </source>
</evidence>
<reference evidence="17" key="1">
    <citation type="submission" date="2022-11" db="UniProtKB">
        <authorList>
            <consortium name="WormBaseParasite"/>
        </authorList>
    </citation>
    <scope>IDENTIFICATION</scope>
</reference>
<dbReference type="Gene3D" id="3.30.428.10">
    <property type="entry name" value="HIT-like"/>
    <property type="match status" value="1"/>
</dbReference>
<evidence type="ECO:0000256" key="10">
    <source>
        <dbReference type="ARBA" id="ARBA00069577"/>
    </source>
</evidence>
<dbReference type="GO" id="GO:0000166">
    <property type="term" value="F:nucleotide binding"/>
    <property type="evidence" value="ECO:0007669"/>
    <property type="project" value="UniProtKB-KW"/>
</dbReference>
<comment type="cofactor">
    <cofactor evidence="1">
        <name>Mn(2+)</name>
        <dbReference type="ChEBI" id="CHEBI:29035"/>
    </cofactor>
</comment>
<dbReference type="CDD" id="cd01275">
    <property type="entry name" value="FHIT"/>
    <property type="match status" value="1"/>
</dbReference>
<dbReference type="InterPro" id="IPR036526">
    <property type="entry name" value="C-N_Hydrolase_sf"/>
</dbReference>
<keyword evidence="16" id="KW-1185">Reference proteome</keyword>
<feature type="binding site" evidence="12">
    <location>
        <position position="296"/>
    </location>
    <ligand>
        <name>substrate</name>
    </ligand>
</feature>
<dbReference type="FunFam" id="3.60.110.10:FF:000005">
    <property type="entry name" value="nitrilase homolog 1 isoform X1"/>
    <property type="match status" value="1"/>
</dbReference>
<comment type="function">
    <text evidence="8">Cleaves A-5'-PPP-5'A to yield AMP and ADP.</text>
</comment>
<evidence type="ECO:0000256" key="4">
    <source>
        <dbReference type="ARBA" id="ARBA00022741"/>
    </source>
</evidence>
<evidence type="ECO:0000256" key="3">
    <source>
        <dbReference type="ARBA" id="ARBA00012377"/>
    </source>
</evidence>
<dbReference type="SUPFAM" id="SSF54197">
    <property type="entry name" value="HIT-like"/>
    <property type="match status" value="1"/>
</dbReference>
<dbReference type="InterPro" id="IPR011146">
    <property type="entry name" value="HIT-like"/>
</dbReference>
<feature type="short sequence motif" description="Histidine triad motif" evidence="13">
    <location>
        <begin position="382"/>
        <end position="386"/>
    </location>
</feature>
<dbReference type="GO" id="GO:0006139">
    <property type="term" value="P:nucleobase-containing compound metabolic process"/>
    <property type="evidence" value="ECO:0007669"/>
    <property type="project" value="TreeGrafter"/>
</dbReference>
<sequence length="431" mass="48422">MSSSTFSTARRNLVAICQLTSQHDLAENLRVCSEMVERAKARDCKMVFFPECFDYIGRDRAETIALAMEEHSDYISKFRELARQNNMWLSLGGFHHKDTKNKLLPFNTHLIINQDGETSGSYQKLHLFDLDIPGKVRLMESEFSEQGTELKSPVETPVGKVGICAVPRAVIVEQVQGAEILTFPSSFTVNTGLAHWEALLRARAIETQCYVVAAAQTGKHNDKRSSYGHAMAVDPWGAVIAQCSETVDMCFAEINLDYVKQIRTMQPVFGHRRADLYSLIFNEKSKVCQSLDFGGHIIPAETIFYQSGLSFAFVNLKPIVPGHVLIAPIRKVERLTQMTDQETADFFVVAKKVQKGLEGHFKAPAFAVTVQDGLESGQSVKHVHAHIVPRFENDPLGDELHQHLQGHEDKRKARPIEEMVTEASTYRSLFQ</sequence>
<dbReference type="PROSITE" id="PS51084">
    <property type="entry name" value="HIT_2"/>
    <property type="match status" value="1"/>
</dbReference>
<name>A0A915CP40_9BILA</name>
<dbReference type="Gene3D" id="3.60.110.10">
    <property type="entry name" value="Carbon-nitrogen hydrolase"/>
    <property type="match status" value="1"/>
</dbReference>
<evidence type="ECO:0000256" key="9">
    <source>
        <dbReference type="ARBA" id="ARBA00061127"/>
    </source>
</evidence>
<dbReference type="GO" id="GO:0047710">
    <property type="term" value="F:bis(5'-adenosyl)-triphosphatase activity"/>
    <property type="evidence" value="ECO:0007669"/>
    <property type="project" value="UniProtKB-EC"/>
</dbReference>
<evidence type="ECO:0000256" key="5">
    <source>
        <dbReference type="ARBA" id="ARBA00022801"/>
    </source>
</evidence>